<keyword evidence="2" id="KW-1185">Reference proteome</keyword>
<reference evidence="1 2" key="1">
    <citation type="submission" date="2016-12" db="EMBL/GenBank/DDBJ databases">
        <title>The draft genome sequence of Actinophytocola sp. 11-183.</title>
        <authorList>
            <person name="Wang W."/>
            <person name="Yuan L."/>
        </authorList>
    </citation>
    <scope>NUCLEOTIDE SEQUENCE [LARGE SCALE GENOMIC DNA]</scope>
    <source>
        <strain evidence="1 2">11-183</strain>
    </source>
</reference>
<protein>
    <submittedName>
        <fullName evidence="1">Uncharacterized protein</fullName>
    </submittedName>
</protein>
<comment type="caution">
    <text evidence="1">The sequence shown here is derived from an EMBL/GenBank/DDBJ whole genome shotgun (WGS) entry which is preliminary data.</text>
</comment>
<accession>A0A1Q8CBY5</accession>
<dbReference type="STRING" id="1912961.BU204_29975"/>
<gene>
    <name evidence="1" type="ORF">BU204_29975</name>
</gene>
<sequence length="59" mass="6222">MEADEMSDLELLASALEDAMDAYQAGVIVGPALDSVAFERAERRAVARLLRTAVVGDAA</sequence>
<organism evidence="1 2">
    <name type="scientific">Actinophytocola xanthii</name>
    <dbReference type="NCBI Taxonomy" id="1912961"/>
    <lineage>
        <taxon>Bacteria</taxon>
        <taxon>Bacillati</taxon>
        <taxon>Actinomycetota</taxon>
        <taxon>Actinomycetes</taxon>
        <taxon>Pseudonocardiales</taxon>
        <taxon>Pseudonocardiaceae</taxon>
    </lineage>
</organism>
<proteinExistence type="predicted"/>
<dbReference type="AlphaFoldDB" id="A0A1Q8CBY5"/>
<dbReference type="EMBL" id="MSIE01000065">
    <property type="protein sequence ID" value="OLF11875.1"/>
    <property type="molecule type" value="Genomic_DNA"/>
</dbReference>
<evidence type="ECO:0000313" key="1">
    <source>
        <dbReference type="EMBL" id="OLF11875.1"/>
    </source>
</evidence>
<name>A0A1Q8CBY5_9PSEU</name>
<dbReference type="Proteomes" id="UP000185596">
    <property type="component" value="Unassembled WGS sequence"/>
</dbReference>
<dbReference type="RefSeq" id="WP_075129137.1">
    <property type="nucleotide sequence ID" value="NZ_MSIE01000065.1"/>
</dbReference>
<evidence type="ECO:0000313" key="2">
    <source>
        <dbReference type="Proteomes" id="UP000185596"/>
    </source>
</evidence>